<feature type="region of interest" description="Disordered" evidence="1">
    <location>
        <begin position="65"/>
        <end position="91"/>
    </location>
</feature>
<dbReference type="Proteomes" id="UP000559027">
    <property type="component" value="Unassembled WGS sequence"/>
</dbReference>
<dbReference type="OrthoDB" id="3182478at2759"/>
<reference evidence="2 3" key="1">
    <citation type="journal article" date="2020" name="ISME J.">
        <title>Uncovering the hidden diversity of litter-decomposition mechanisms in mushroom-forming fungi.</title>
        <authorList>
            <person name="Floudas D."/>
            <person name="Bentzer J."/>
            <person name="Ahren D."/>
            <person name="Johansson T."/>
            <person name="Persson P."/>
            <person name="Tunlid A."/>
        </authorList>
    </citation>
    <scope>NUCLEOTIDE SEQUENCE [LARGE SCALE GENOMIC DNA]</scope>
    <source>
        <strain evidence="2 3">CBS 146.42</strain>
    </source>
</reference>
<sequence>MIRRNPTLIPLSDLEIQDVRDAYNKQKTEREKQEELLRKIKMFSQNPELLKEDPQMLEYLNKTMAAKQKDKKQEDKAKRLGLDDAESSKKS</sequence>
<dbReference type="AlphaFoldDB" id="A0A8H5D1L9"/>
<evidence type="ECO:0000313" key="3">
    <source>
        <dbReference type="Proteomes" id="UP000559027"/>
    </source>
</evidence>
<protein>
    <submittedName>
        <fullName evidence="2">Uncharacterized protein</fullName>
    </submittedName>
</protein>
<evidence type="ECO:0000313" key="2">
    <source>
        <dbReference type="EMBL" id="KAF5351965.1"/>
    </source>
</evidence>
<proteinExistence type="predicted"/>
<accession>A0A8H5D1L9</accession>
<evidence type="ECO:0000256" key="1">
    <source>
        <dbReference type="SAM" id="MobiDB-lite"/>
    </source>
</evidence>
<name>A0A8H5D1L9_9AGAR</name>
<gene>
    <name evidence="2" type="ORF">D9756_007567</name>
</gene>
<organism evidence="2 3">
    <name type="scientific">Leucocoprinus leucothites</name>
    <dbReference type="NCBI Taxonomy" id="201217"/>
    <lineage>
        <taxon>Eukaryota</taxon>
        <taxon>Fungi</taxon>
        <taxon>Dikarya</taxon>
        <taxon>Basidiomycota</taxon>
        <taxon>Agaricomycotina</taxon>
        <taxon>Agaricomycetes</taxon>
        <taxon>Agaricomycetidae</taxon>
        <taxon>Agaricales</taxon>
        <taxon>Agaricineae</taxon>
        <taxon>Agaricaceae</taxon>
        <taxon>Leucocoprinus</taxon>
    </lineage>
</organism>
<dbReference type="EMBL" id="JAACJO010000012">
    <property type="protein sequence ID" value="KAF5351965.1"/>
    <property type="molecule type" value="Genomic_DNA"/>
</dbReference>
<comment type="caution">
    <text evidence="2">The sequence shown here is derived from an EMBL/GenBank/DDBJ whole genome shotgun (WGS) entry which is preliminary data.</text>
</comment>
<feature type="compositionally biased region" description="Basic and acidic residues" evidence="1">
    <location>
        <begin position="67"/>
        <end position="91"/>
    </location>
</feature>
<keyword evidence="3" id="KW-1185">Reference proteome</keyword>